<dbReference type="AlphaFoldDB" id="A0A7I8VKG6"/>
<evidence type="ECO:0000256" key="1">
    <source>
        <dbReference type="SAM" id="Phobius"/>
    </source>
</evidence>
<dbReference type="EMBL" id="CAJFCJ010000006">
    <property type="protein sequence ID" value="CAD5116729.1"/>
    <property type="molecule type" value="Genomic_DNA"/>
</dbReference>
<reference evidence="2 3" key="1">
    <citation type="submission" date="2020-08" db="EMBL/GenBank/DDBJ databases">
        <authorList>
            <person name="Hejnol A."/>
        </authorList>
    </citation>
    <scope>NUCLEOTIDE SEQUENCE [LARGE SCALE GENOMIC DNA]</scope>
</reference>
<gene>
    <name evidence="2" type="ORF">DGYR_LOCUS5324</name>
</gene>
<comment type="caution">
    <text evidence="2">The sequence shown here is derived from an EMBL/GenBank/DDBJ whole genome shotgun (WGS) entry which is preliminary data.</text>
</comment>
<dbReference type="Proteomes" id="UP000549394">
    <property type="component" value="Unassembled WGS sequence"/>
</dbReference>
<keyword evidence="1" id="KW-1133">Transmembrane helix</keyword>
<feature type="transmembrane region" description="Helical" evidence="1">
    <location>
        <begin position="33"/>
        <end position="58"/>
    </location>
</feature>
<evidence type="ECO:0000313" key="3">
    <source>
        <dbReference type="Proteomes" id="UP000549394"/>
    </source>
</evidence>
<dbReference type="OrthoDB" id="10007875at2759"/>
<accession>A0A7I8VKG6</accession>
<name>A0A7I8VKG6_9ANNE</name>
<keyword evidence="1" id="KW-0812">Transmembrane</keyword>
<organism evidence="2 3">
    <name type="scientific">Dimorphilus gyrociliatus</name>
    <dbReference type="NCBI Taxonomy" id="2664684"/>
    <lineage>
        <taxon>Eukaryota</taxon>
        <taxon>Metazoa</taxon>
        <taxon>Spiralia</taxon>
        <taxon>Lophotrochozoa</taxon>
        <taxon>Annelida</taxon>
        <taxon>Polychaeta</taxon>
        <taxon>Polychaeta incertae sedis</taxon>
        <taxon>Dinophilidae</taxon>
        <taxon>Dimorphilus</taxon>
    </lineage>
</organism>
<evidence type="ECO:0000313" key="2">
    <source>
        <dbReference type="EMBL" id="CAD5116729.1"/>
    </source>
</evidence>
<protein>
    <submittedName>
        <fullName evidence="2">DgyrCDS5586</fullName>
    </submittedName>
</protein>
<sequence length="316" mass="36346">MESRQRRQFYKPEIVDIVDSIRQRKKISSVGDFSIRAWILVALTLPVGLFTLYCFFLFSTVGLPSPSDVAENVYHFTNDVHRSLSSNCPLWLSSKDLQEIRNSKELLTVLSEKSTFEADDLIRKAHPFVWKKLATANLNIPNDIKSCESVQTIHSPLILHWQRKLKVKLSEISLKDDPCFSGVINLRIMDNSELEEVVYNTLSPRRLSYFRNKLDIIELLYLYMAKNNLGIPPKFPNECGIFTLHQISGIANYTLSWPVGNHGLIEMNKPKHFQLEVGDMVIFYSGMRLHMESVSDCSMSVLERMKDKNYCPYGSS</sequence>
<proteinExistence type="predicted"/>
<keyword evidence="1" id="KW-0472">Membrane</keyword>
<keyword evidence="3" id="KW-1185">Reference proteome</keyword>